<dbReference type="AlphaFoldDB" id="A0A8J6JYD4"/>
<sequence length="84" mass="9473">MCTAGKVGVAIVRLYKFQHREFPTYVEFLKSHDHNLYTLIYSRTCHQITPLTSAGAALVIHFYHWSKGSSGPISSHAELRGPLE</sequence>
<protein>
    <submittedName>
        <fullName evidence="1">Uncharacterized protein</fullName>
    </submittedName>
</protein>
<evidence type="ECO:0000313" key="1">
    <source>
        <dbReference type="EMBL" id="KAG9472672.1"/>
    </source>
</evidence>
<dbReference type="EMBL" id="WNTK01000042">
    <property type="protein sequence ID" value="KAG9472672.1"/>
    <property type="molecule type" value="Genomic_DNA"/>
</dbReference>
<keyword evidence="2" id="KW-1185">Reference proteome</keyword>
<accession>A0A8J6JYD4</accession>
<dbReference type="Proteomes" id="UP000770717">
    <property type="component" value="Unassembled WGS sequence"/>
</dbReference>
<name>A0A8J6JYD4_ELECQ</name>
<organism evidence="1 2">
    <name type="scientific">Eleutherodactylus coqui</name>
    <name type="common">Puerto Rican coqui</name>
    <dbReference type="NCBI Taxonomy" id="57060"/>
    <lineage>
        <taxon>Eukaryota</taxon>
        <taxon>Metazoa</taxon>
        <taxon>Chordata</taxon>
        <taxon>Craniata</taxon>
        <taxon>Vertebrata</taxon>
        <taxon>Euteleostomi</taxon>
        <taxon>Amphibia</taxon>
        <taxon>Batrachia</taxon>
        <taxon>Anura</taxon>
        <taxon>Neobatrachia</taxon>
        <taxon>Hyloidea</taxon>
        <taxon>Eleutherodactylidae</taxon>
        <taxon>Eleutherodactylinae</taxon>
        <taxon>Eleutherodactylus</taxon>
        <taxon>Eleutherodactylus</taxon>
    </lineage>
</organism>
<evidence type="ECO:0000313" key="2">
    <source>
        <dbReference type="Proteomes" id="UP000770717"/>
    </source>
</evidence>
<reference evidence="1" key="1">
    <citation type="thesis" date="2020" institute="ProQuest LLC" country="789 East Eisenhower Parkway, Ann Arbor, MI, USA">
        <title>Comparative Genomics and Chromosome Evolution.</title>
        <authorList>
            <person name="Mudd A.B."/>
        </authorList>
    </citation>
    <scope>NUCLEOTIDE SEQUENCE</scope>
    <source>
        <strain evidence="1">HN-11 Male</strain>
        <tissue evidence="1">Kidney and liver</tissue>
    </source>
</reference>
<comment type="caution">
    <text evidence="1">The sequence shown here is derived from an EMBL/GenBank/DDBJ whole genome shotgun (WGS) entry which is preliminary data.</text>
</comment>
<proteinExistence type="predicted"/>
<gene>
    <name evidence="1" type="ORF">GDO78_018105</name>
</gene>